<dbReference type="SUPFAM" id="SSF54909">
    <property type="entry name" value="Dimeric alpha+beta barrel"/>
    <property type="match status" value="1"/>
</dbReference>
<keyword evidence="3" id="KW-1185">Reference proteome</keyword>
<organism evidence="2 3">
    <name type="scientific">Sphingomonas jinjuensis</name>
    <dbReference type="NCBI Taxonomy" id="535907"/>
    <lineage>
        <taxon>Bacteria</taxon>
        <taxon>Pseudomonadati</taxon>
        <taxon>Pseudomonadota</taxon>
        <taxon>Alphaproteobacteria</taxon>
        <taxon>Sphingomonadales</taxon>
        <taxon>Sphingomonadaceae</taxon>
        <taxon>Sphingomonas</taxon>
    </lineage>
</organism>
<dbReference type="InterPro" id="IPR007138">
    <property type="entry name" value="ABM_dom"/>
</dbReference>
<keyword evidence="2" id="KW-0503">Monooxygenase</keyword>
<feature type="domain" description="ABM" evidence="1">
    <location>
        <begin position="27"/>
        <end position="81"/>
    </location>
</feature>
<dbReference type="PANTHER" id="PTHR37811:SF2">
    <property type="entry name" value="ABM DOMAIN-CONTAINING PROTEIN"/>
    <property type="match status" value="1"/>
</dbReference>
<name>A0A840F0B4_9SPHN</name>
<evidence type="ECO:0000313" key="2">
    <source>
        <dbReference type="EMBL" id="MBB4152713.1"/>
    </source>
</evidence>
<evidence type="ECO:0000313" key="3">
    <source>
        <dbReference type="Proteomes" id="UP000529795"/>
    </source>
</evidence>
<reference evidence="2 3" key="1">
    <citation type="submission" date="2020-08" db="EMBL/GenBank/DDBJ databases">
        <title>Genomic Encyclopedia of Type Strains, Phase IV (KMG-IV): sequencing the most valuable type-strain genomes for metagenomic binning, comparative biology and taxonomic classification.</title>
        <authorList>
            <person name="Goeker M."/>
        </authorList>
    </citation>
    <scope>NUCLEOTIDE SEQUENCE [LARGE SCALE GENOMIC DNA]</scope>
    <source>
        <strain evidence="2 3">YC6723</strain>
    </source>
</reference>
<keyword evidence="2" id="KW-0560">Oxidoreductase</keyword>
<evidence type="ECO:0000259" key="1">
    <source>
        <dbReference type="Pfam" id="PF03992"/>
    </source>
</evidence>
<dbReference type="RefSeq" id="WP_183982343.1">
    <property type="nucleotide sequence ID" value="NZ_JACIEV010000001.1"/>
</dbReference>
<dbReference type="PANTHER" id="PTHR37811">
    <property type="entry name" value="BLL5343 PROTEIN"/>
    <property type="match status" value="1"/>
</dbReference>
<accession>A0A840F0B4</accession>
<dbReference type="InterPro" id="IPR052936">
    <property type="entry name" value="Jasmonate_Hydroxylase-like"/>
</dbReference>
<comment type="caution">
    <text evidence="2">The sequence shown here is derived from an EMBL/GenBank/DDBJ whole genome shotgun (WGS) entry which is preliminary data.</text>
</comment>
<dbReference type="AlphaFoldDB" id="A0A840F0B4"/>
<dbReference type="Gene3D" id="3.30.70.100">
    <property type="match status" value="1"/>
</dbReference>
<dbReference type="EMBL" id="JACIEV010000001">
    <property type="protein sequence ID" value="MBB4152713.1"/>
    <property type="molecule type" value="Genomic_DNA"/>
</dbReference>
<sequence>MDGDRNDETAVIFTSRLTGTDPAGYAEAASRMETLAAQQPGYRGIQSARGTDGLGITVSYWASEADAVAWRDQPDHAATREAGRARWYAEYQVVVAHVARDYRWTRG</sequence>
<protein>
    <submittedName>
        <fullName evidence="2">Heme-degrading monooxygenase HmoA</fullName>
    </submittedName>
</protein>
<gene>
    <name evidence="2" type="ORF">GGQ80_000589</name>
</gene>
<proteinExistence type="predicted"/>
<dbReference type="GO" id="GO:0004497">
    <property type="term" value="F:monooxygenase activity"/>
    <property type="evidence" value="ECO:0007669"/>
    <property type="project" value="UniProtKB-KW"/>
</dbReference>
<dbReference type="Proteomes" id="UP000529795">
    <property type="component" value="Unassembled WGS sequence"/>
</dbReference>
<dbReference type="Pfam" id="PF03992">
    <property type="entry name" value="ABM"/>
    <property type="match status" value="1"/>
</dbReference>
<dbReference type="InterPro" id="IPR011008">
    <property type="entry name" value="Dimeric_a/b-barrel"/>
</dbReference>